<keyword evidence="3" id="KW-0285">Flavoprotein</keyword>
<accession>A0A1V2LQR6</accession>
<feature type="binding site" evidence="6">
    <location>
        <position position="204"/>
    </location>
    <ligand>
        <name>FAD</name>
        <dbReference type="ChEBI" id="CHEBI:57692"/>
    </ligand>
</feature>
<evidence type="ECO:0000313" key="8">
    <source>
        <dbReference type="EMBL" id="ONH75951.1"/>
    </source>
</evidence>
<keyword evidence="4 6" id="KW-0274">FAD</keyword>
<dbReference type="PIRSF" id="PIRSF000189">
    <property type="entry name" value="D-aa_oxidase"/>
    <property type="match status" value="1"/>
</dbReference>
<dbReference type="GO" id="GO:0003884">
    <property type="term" value="F:D-amino-acid oxidase activity"/>
    <property type="evidence" value="ECO:0007669"/>
    <property type="project" value="InterPro"/>
</dbReference>
<evidence type="ECO:0000256" key="4">
    <source>
        <dbReference type="ARBA" id="ARBA00022827"/>
    </source>
</evidence>
<dbReference type="VEuPathDB" id="FungiDB:C5L36_0C07960"/>
<evidence type="ECO:0000259" key="7">
    <source>
        <dbReference type="Pfam" id="PF01266"/>
    </source>
</evidence>
<dbReference type="AlphaFoldDB" id="A0A1V2LQR6"/>
<proteinExistence type="inferred from homology"/>
<name>A0A1V2LQR6_PICKU</name>
<dbReference type="GO" id="GO:0019478">
    <property type="term" value="P:D-amino acid catabolic process"/>
    <property type="evidence" value="ECO:0007669"/>
    <property type="project" value="TreeGrafter"/>
</dbReference>
<feature type="binding site" evidence="6">
    <location>
        <position position="241"/>
    </location>
    <ligand>
        <name>D-dopa</name>
        <dbReference type="ChEBI" id="CHEBI:149689"/>
    </ligand>
</feature>
<feature type="domain" description="FAD dependent oxidoreductase" evidence="7">
    <location>
        <begin position="19"/>
        <end position="356"/>
    </location>
</feature>
<feature type="binding site" evidence="6">
    <location>
        <position position="316"/>
    </location>
    <ligand>
        <name>D-dopa</name>
        <dbReference type="ChEBI" id="CHEBI:149689"/>
    </ligand>
</feature>
<evidence type="ECO:0000256" key="1">
    <source>
        <dbReference type="ARBA" id="ARBA00001974"/>
    </source>
</evidence>
<reference evidence="9" key="1">
    <citation type="journal article" date="2017" name="Genome Announc.">
        <title>Genome sequences of Cyberlindnera fabianii 65, Pichia kudriavzevii 129, and Saccharomyces cerevisiae 131 isolated from fermented masau fruits in Zimbabwe.</title>
        <authorList>
            <person name="van Rijswijck I.M.H."/>
            <person name="Derks M.F.L."/>
            <person name="Abee T."/>
            <person name="de Ridder D."/>
            <person name="Smid E.J."/>
        </authorList>
    </citation>
    <scope>NUCLEOTIDE SEQUENCE [LARGE SCALE GENOMIC DNA]</scope>
    <source>
        <strain evidence="9">129</strain>
    </source>
</reference>
<protein>
    <submittedName>
        <fullName evidence="8">D-amino-acid oxidase</fullName>
    </submittedName>
</protein>
<dbReference type="Pfam" id="PF01266">
    <property type="entry name" value="DAO"/>
    <property type="match status" value="1"/>
</dbReference>
<comment type="caution">
    <text evidence="8">The sequence shown here is derived from an EMBL/GenBank/DDBJ whole genome shotgun (WGS) entry which is preliminary data.</text>
</comment>
<dbReference type="PANTHER" id="PTHR11530">
    <property type="entry name" value="D-AMINO ACID OXIDASE"/>
    <property type="match status" value="1"/>
</dbReference>
<evidence type="ECO:0000256" key="2">
    <source>
        <dbReference type="ARBA" id="ARBA00006730"/>
    </source>
</evidence>
<dbReference type="GO" id="GO:0005737">
    <property type="term" value="C:cytoplasm"/>
    <property type="evidence" value="ECO:0007669"/>
    <property type="project" value="TreeGrafter"/>
</dbReference>
<comment type="cofactor">
    <cofactor evidence="1 6">
        <name>FAD</name>
        <dbReference type="ChEBI" id="CHEBI:57692"/>
    </cofactor>
</comment>
<evidence type="ECO:0000313" key="9">
    <source>
        <dbReference type="Proteomes" id="UP000189274"/>
    </source>
</evidence>
<dbReference type="GO" id="GO:0071949">
    <property type="term" value="F:FAD binding"/>
    <property type="evidence" value="ECO:0007669"/>
    <property type="project" value="InterPro"/>
</dbReference>
<dbReference type="InterPro" id="IPR023209">
    <property type="entry name" value="DAO"/>
</dbReference>
<dbReference type="Proteomes" id="UP000189274">
    <property type="component" value="Unassembled WGS sequence"/>
</dbReference>
<comment type="similarity">
    <text evidence="2">Belongs to the DAMOX/DASOX family.</text>
</comment>
<dbReference type="SUPFAM" id="SSF51971">
    <property type="entry name" value="Nucleotide-binding domain"/>
    <property type="match status" value="1"/>
</dbReference>
<dbReference type="Gene3D" id="3.40.50.720">
    <property type="entry name" value="NAD(P)-binding Rossmann-like Domain"/>
    <property type="match status" value="1"/>
</dbReference>
<dbReference type="InterPro" id="IPR006076">
    <property type="entry name" value="FAD-dep_OxRdtase"/>
</dbReference>
<evidence type="ECO:0000256" key="3">
    <source>
        <dbReference type="ARBA" id="ARBA00022630"/>
    </source>
</evidence>
<dbReference type="EMBL" id="MQVM01000005">
    <property type="protein sequence ID" value="ONH75951.1"/>
    <property type="molecule type" value="Genomic_DNA"/>
</dbReference>
<organism evidence="8 9">
    <name type="scientific">Pichia kudriavzevii</name>
    <name type="common">Yeast</name>
    <name type="synonym">Issatchenkia orientalis</name>
    <dbReference type="NCBI Taxonomy" id="4909"/>
    <lineage>
        <taxon>Eukaryota</taxon>
        <taxon>Fungi</taxon>
        <taxon>Dikarya</taxon>
        <taxon>Ascomycota</taxon>
        <taxon>Saccharomycotina</taxon>
        <taxon>Pichiomycetes</taxon>
        <taxon>Pichiales</taxon>
        <taxon>Pichiaceae</taxon>
        <taxon>Pichia</taxon>
    </lineage>
</organism>
<evidence type="ECO:0000256" key="5">
    <source>
        <dbReference type="ARBA" id="ARBA00023002"/>
    </source>
</evidence>
<dbReference type="Gene3D" id="3.30.9.10">
    <property type="entry name" value="D-Amino Acid Oxidase, subunit A, domain 2"/>
    <property type="match status" value="1"/>
</dbReference>
<evidence type="ECO:0000256" key="6">
    <source>
        <dbReference type="PIRSR" id="PIRSR000189-1"/>
    </source>
</evidence>
<feature type="binding site" evidence="6">
    <location>
        <begin position="61"/>
        <end position="62"/>
    </location>
    <ligand>
        <name>FAD</name>
        <dbReference type="ChEBI" id="CHEBI:57692"/>
    </ligand>
</feature>
<dbReference type="SUPFAM" id="SSF54373">
    <property type="entry name" value="FAD-linked reductases, C-terminal domain"/>
    <property type="match status" value="1"/>
</dbReference>
<dbReference type="PANTHER" id="PTHR11530:SF16">
    <property type="entry name" value="D-AMINO ACID OXIDASE (AFU_ORTHOLOGUE AFUA_5G11290)"/>
    <property type="match status" value="1"/>
</dbReference>
<keyword evidence="5" id="KW-0560">Oxidoreductase</keyword>
<sequence length="369" mass="40993">MPRLPVLFPPTHPHMRKGVLVVGAGVVGLTTALELSNQYGDSLSITLIAKDLPGDVSPLYTSPKAGAHWTSSNSKENKQWQLVTYKRLKQLSEIPESFVVPYPLYQGDIVPEGCEAPPFEEPWYKDLVEDYEFLGSDPKKFPQVANLHVFKSYSISTTLYLVYLLSQCKKNGITIKRHTIASLQEAENFVLANGNKPDVVVNCTGLQYNQLNGCYDPKLVPVKGYVLLIENTLPYQTTFKHPKLTPDAKDGEFLMLFPRAEGGSVLGGIYDRNFTRFDTSIDADYAGRLVTKATTYMPELGRTRDIKVSTHTIGFRPERQGGARIGVDINNRKIVHNYGNGNSGYIESWGAAQSTVDSVAQVLFDNPKL</sequence>
<gene>
    <name evidence="8" type="ORF">BOH78_1375</name>
</gene>